<name>A0AAN8G136_TRICO</name>
<proteinExistence type="predicted"/>
<reference evidence="2 3" key="1">
    <citation type="submission" date="2019-10" db="EMBL/GenBank/DDBJ databases">
        <title>Assembly and Annotation for the nematode Trichostrongylus colubriformis.</title>
        <authorList>
            <person name="Martin J."/>
        </authorList>
    </citation>
    <scope>NUCLEOTIDE SEQUENCE [LARGE SCALE GENOMIC DNA]</scope>
    <source>
        <strain evidence="2">G859</strain>
        <tissue evidence="2">Whole worm</tissue>
    </source>
</reference>
<evidence type="ECO:0000256" key="1">
    <source>
        <dbReference type="SAM" id="MobiDB-lite"/>
    </source>
</evidence>
<feature type="compositionally biased region" description="Polar residues" evidence="1">
    <location>
        <begin position="26"/>
        <end position="42"/>
    </location>
</feature>
<organism evidence="2 3">
    <name type="scientific">Trichostrongylus colubriformis</name>
    <name type="common">Black scour worm</name>
    <dbReference type="NCBI Taxonomy" id="6319"/>
    <lineage>
        <taxon>Eukaryota</taxon>
        <taxon>Metazoa</taxon>
        <taxon>Ecdysozoa</taxon>
        <taxon>Nematoda</taxon>
        <taxon>Chromadorea</taxon>
        <taxon>Rhabditida</taxon>
        <taxon>Rhabditina</taxon>
        <taxon>Rhabditomorpha</taxon>
        <taxon>Strongyloidea</taxon>
        <taxon>Trichostrongylidae</taxon>
        <taxon>Trichostrongylus</taxon>
    </lineage>
</organism>
<sequence>MTSTAPVAAAAAPVAAAPPSATAAADSSQQNSFNPSWMRSTFNGGGSAAAPVRSPKTQDYPLAAPIFVKNRYGREDMLALMGEAVGHPPPEGL</sequence>
<feature type="compositionally biased region" description="Low complexity" evidence="1">
    <location>
        <begin position="1"/>
        <end position="25"/>
    </location>
</feature>
<protein>
    <submittedName>
        <fullName evidence="2">Uncharacterized protein</fullName>
    </submittedName>
</protein>
<evidence type="ECO:0000313" key="3">
    <source>
        <dbReference type="Proteomes" id="UP001331761"/>
    </source>
</evidence>
<keyword evidence="3" id="KW-1185">Reference proteome</keyword>
<feature type="region of interest" description="Disordered" evidence="1">
    <location>
        <begin position="1"/>
        <end position="55"/>
    </location>
</feature>
<dbReference type="Proteomes" id="UP001331761">
    <property type="component" value="Unassembled WGS sequence"/>
</dbReference>
<accession>A0AAN8G136</accession>
<feature type="non-terminal residue" evidence="2">
    <location>
        <position position="93"/>
    </location>
</feature>
<evidence type="ECO:0000313" key="2">
    <source>
        <dbReference type="EMBL" id="KAK5986454.1"/>
    </source>
</evidence>
<dbReference type="AlphaFoldDB" id="A0AAN8G136"/>
<comment type="caution">
    <text evidence="2">The sequence shown here is derived from an EMBL/GenBank/DDBJ whole genome shotgun (WGS) entry which is preliminary data.</text>
</comment>
<dbReference type="EMBL" id="WIXE01000590">
    <property type="protein sequence ID" value="KAK5986454.1"/>
    <property type="molecule type" value="Genomic_DNA"/>
</dbReference>
<gene>
    <name evidence="2" type="ORF">GCK32_020914</name>
</gene>